<dbReference type="Gene3D" id="3.90.1150.10">
    <property type="entry name" value="Aspartate Aminotransferase, domain 1"/>
    <property type="match status" value="1"/>
</dbReference>
<dbReference type="PROSITE" id="PS00595">
    <property type="entry name" value="AA_TRANSFER_CLASS_5"/>
    <property type="match status" value="1"/>
</dbReference>
<dbReference type="GO" id="GO:0030170">
    <property type="term" value="F:pyridoxal phosphate binding"/>
    <property type="evidence" value="ECO:0007669"/>
    <property type="project" value="UniProtKB-UniRule"/>
</dbReference>
<protein>
    <recommendedName>
        <fullName evidence="3 8">Cysteine desulfurase</fullName>
        <ecNumber evidence="3 8">2.8.1.7</ecNumber>
    </recommendedName>
</protein>
<evidence type="ECO:0000256" key="8">
    <source>
        <dbReference type="RuleBase" id="RU004506"/>
    </source>
</evidence>
<dbReference type="STRING" id="633697.EubceDRAFT1_1695"/>
<evidence type="ECO:0000256" key="1">
    <source>
        <dbReference type="ARBA" id="ARBA00001933"/>
    </source>
</evidence>
<keyword evidence="4 8" id="KW-0808">Transferase</keyword>
<comment type="catalytic activity">
    <reaction evidence="6 8">
        <text>(sulfur carrier)-H + L-cysteine = (sulfur carrier)-SH + L-alanine</text>
        <dbReference type="Rhea" id="RHEA:43892"/>
        <dbReference type="Rhea" id="RHEA-COMP:14737"/>
        <dbReference type="Rhea" id="RHEA-COMP:14739"/>
        <dbReference type="ChEBI" id="CHEBI:29917"/>
        <dbReference type="ChEBI" id="CHEBI:35235"/>
        <dbReference type="ChEBI" id="CHEBI:57972"/>
        <dbReference type="ChEBI" id="CHEBI:64428"/>
        <dbReference type="EC" id="2.8.1.7"/>
    </reaction>
</comment>
<dbReference type="Pfam" id="PF00266">
    <property type="entry name" value="Aminotran_5"/>
    <property type="match status" value="1"/>
</dbReference>
<dbReference type="NCBIfam" id="TIGR01979">
    <property type="entry name" value="sufS"/>
    <property type="match status" value="1"/>
</dbReference>
<dbReference type="eggNOG" id="COG0520">
    <property type="taxonomic scope" value="Bacteria"/>
</dbReference>
<dbReference type="OrthoDB" id="9804366at2"/>
<dbReference type="EC" id="2.8.1.7" evidence="3 8"/>
<dbReference type="SUPFAM" id="SSF53383">
    <property type="entry name" value="PLP-dependent transferases"/>
    <property type="match status" value="1"/>
</dbReference>
<evidence type="ECO:0000313" key="10">
    <source>
        <dbReference type="EMBL" id="EIM57475.1"/>
    </source>
</evidence>
<evidence type="ECO:0000259" key="9">
    <source>
        <dbReference type="Pfam" id="PF00266"/>
    </source>
</evidence>
<evidence type="ECO:0000256" key="5">
    <source>
        <dbReference type="ARBA" id="ARBA00022898"/>
    </source>
</evidence>
<evidence type="ECO:0000256" key="6">
    <source>
        <dbReference type="ARBA" id="ARBA00050776"/>
    </source>
</evidence>
<keyword evidence="5 8" id="KW-0663">Pyridoxal phosphate</keyword>
<reference evidence="10 11" key="1">
    <citation type="submission" date="2010-08" db="EMBL/GenBank/DDBJ databases">
        <authorList>
            <consortium name="US DOE Joint Genome Institute (JGI-PGF)"/>
            <person name="Lucas S."/>
            <person name="Copeland A."/>
            <person name="Lapidus A."/>
            <person name="Cheng J.-F."/>
            <person name="Bruce D."/>
            <person name="Goodwin L."/>
            <person name="Pitluck S."/>
            <person name="Land M.L."/>
            <person name="Hauser L."/>
            <person name="Chang Y.-J."/>
            <person name="Anderson I.J."/>
            <person name="Johnson E."/>
            <person name="Mulhopadhyay B."/>
            <person name="Kyrpides N."/>
            <person name="Woyke T.J."/>
        </authorList>
    </citation>
    <scope>NUCLEOTIDE SEQUENCE [LARGE SCALE GENOMIC DNA]</scope>
    <source>
        <strain evidence="10 11">6</strain>
    </source>
</reference>
<proteinExistence type="inferred from homology"/>
<organism evidence="10 11">
    <name type="scientific">Eubacterium cellulosolvens (strain ATCC 43171 / JCM 9499 / 6)</name>
    <name type="common">Cillobacterium cellulosolvens</name>
    <dbReference type="NCBI Taxonomy" id="633697"/>
    <lineage>
        <taxon>Bacteria</taxon>
        <taxon>Bacillati</taxon>
        <taxon>Bacillota</taxon>
        <taxon>Clostridia</taxon>
        <taxon>Eubacteriales</taxon>
        <taxon>Eubacteriaceae</taxon>
        <taxon>Eubacterium</taxon>
    </lineage>
</organism>
<dbReference type="InterPro" id="IPR015424">
    <property type="entry name" value="PyrdxlP-dep_Trfase"/>
</dbReference>
<sequence>MTKKERLLEDAEIRKNFPLIRDDEAYLDNAATTQKPQCVIDAVNEYYQKHNANPLRGLYGLSIAATDDYEDAREAVREFINAGSTEEIIFTRNASESLNLVGYAWTADHLQPGDEVVVTIMEHHSNMLPWQQACKRTGAVIRYIEPDKTGLITEEVFRAAITPKTKLVCMTQVSNVLGRENPIKRFAQIAHEAGAVFVCDGAQSVPHMPVDVQDLDVDFLAFSGHKMLAPMGIGVLYGKREILDKMQPFLFGGEMIEYVTLEGATYAELPHKFEAGTVNAGGAVGLHAAIDFYKKIGWDRIVEREEHLTAYAMEKMKELPYVHIIGSEKPEEHHGILTFKVDGVHPHDIAAILDSCHIDVRAGHHCAQPLMKYLNTLSTSRASLCFYNTEAEVDRLIEALKTVRKDMGYAE</sequence>
<dbReference type="Gene3D" id="3.40.640.10">
    <property type="entry name" value="Type I PLP-dependent aspartate aminotransferase-like (Major domain)"/>
    <property type="match status" value="1"/>
</dbReference>
<comment type="cofactor">
    <cofactor evidence="1 7">
        <name>pyridoxal 5'-phosphate</name>
        <dbReference type="ChEBI" id="CHEBI:597326"/>
    </cofactor>
</comment>
<dbReference type="PANTHER" id="PTHR43586">
    <property type="entry name" value="CYSTEINE DESULFURASE"/>
    <property type="match status" value="1"/>
</dbReference>
<dbReference type="InterPro" id="IPR015422">
    <property type="entry name" value="PyrdxlP-dep_Trfase_small"/>
</dbReference>
<dbReference type="HOGENOM" id="CLU_003433_2_5_9"/>
<dbReference type="InterPro" id="IPR015421">
    <property type="entry name" value="PyrdxlP-dep_Trfase_major"/>
</dbReference>
<evidence type="ECO:0000256" key="2">
    <source>
        <dbReference type="ARBA" id="ARBA00010447"/>
    </source>
</evidence>
<comment type="similarity">
    <text evidence="2 8">Belongs to the class-V pyridoxal-phosphate-dependent aminotransferase family. Csd subfamily.</text>
</comment>
<dbReference type="AlphaFoldDB" id="I5AUK2"/>
<dbReference type="InterPro" id="IPR010970">
    <property type="entry name" value="Cys_dSase_SufS"/>
</dbReference>
<evidence type="ECO:0000256" key="3">
    <source>
        <dbReference type="ARBA" id="ARBA00012239"/>
    </source>
</evidence>
<dbReference type="Proteomes" id="UP000005753">
    <property type="component" value="Chromosome"/>
</dbReference>
<dbReference type="GO" id="GO:0031071">
    <property type="term" value="F:cysteine desulfurase activity"/>
    <property type="evidence" value="ECO:0007669"/>
    <property type="project" value="UniProtKB-UniRule"/>
</dbReference>
<dbReference type="CDD" id="cd06453">
    <property type="entry name" value="SufS_like"/>
    <property type="match status" value="1"/>
</dbReference>
<gene>
    <name evidence="10" type="ORF">EubceDRAFT1_1695</name>
</gene>
<dbReference type="InterPro" id="IPR016454">
    <property type="entry name" value="Cysteine_dSase"/>
</dbReference>
<name>I5AUK2_EUBC6</name>
<dbReference type="PIRSF" id="PIRSF005572">
    <property type="entry name" value="NifS"/>
    <property type="match status" value="1"/>
</dbReference>
<dbReference type="InterPro" id="IPR020578">
    <property type="entry name" value="Aminotrans_V_PyrdxlP_BS"/>
</dbReference>
<evidence type="ECO:0000256" key="7">
    <source>
        <dbReference type="RuleBase" id="RU004504"/>
    </source>
</evidence>
<dbReference type="PANTHER" id="PTHR43586:SF8">
    <property type="entry name" value="CYSTEINE DESULFURASE 1, CHLOROPLASTIC"/>
    <property type="match status" value="1"/>
</dbReference>
<reference evidence="10 11" key="2">
    <citation type="submission" date="2012-02" db="EMBL/GenBank/DDBJ databases">
        <title>Improved High-Quality Draft sequence of Eubacterium cellulosolvens 6.</title>
        <authorList>
            <consortium name="US DOE Joint Genome Institute"/>
            <person name="Lucas S."/>
            <person name="Han J."/>
            <person name="Lapidus A."/>
            <person name="Cheng J.-F."/>
            <person name="Goodwin L."/>
            <person name="Pitluck S."/>
            <person name="Peters L."/>
            <person name="Mikhailova N."/>
            <person name="Gu W."/>
            <person name="Detter J.C."/>
            <person name="Han C."/>
            <person name="Tapia R."/>
            <person name="Land M."/>
            <person name="Hauser L."/>
            <person name="Kyrpides N."/>
            <person name="Ivanova N."/>
            <person name="Pagani I."/>
            <person name="Johnson E."/>
            <person name="Mukhopadhyay B."/>
            <person name="Anderson I."/>
            <person name="Woyke T."/>
        </authorList>
    </citation>
    <scope>NUCLEOTIDE SEQUENCE [LARGE SCALE GENOMIC DNA]</scope>
    <source>
        <strain evidence="10 11">6</strain>
    </source>
</reference>
<dbReference type="GO" id="GO:0006534">
    <property type="term" value="P:cysteine metabolic process"/>
    <property type="evidence" value="ECO:0007669"/>
    <property type="project" value="UniProtKB-UniRule"/>
</dbReference>
<dbReference type="InterPro" id="IPR000192">
    <property type="entry name" value="Aminotrans_V_dom"/>
</dbReference>
<comment type="function">
    <text evidence="8">Catalyzes the removal of elemental sulfur and selenium atoms from L-cysteine, L-cystine, L-selenocysteine, and L-selenocystine to produce L-alanine.</text>
</comment>
<feature type="domain" description="Aminotransferase class V" evidence="9">
    <location>
        <begin position="26"/>
        <end position="396"/>
    </location>
</feature>
<evidence type="ECO:0000313" key="11">
    <source>
        <dbReference type="Proteomes" id="UP000005753"/>
    </source>
</evidence>
<keyword evidence="11" id="KW-1185">Reference proteome</keyword>
<accession>I5AUK2</accession>
<dbReference type="EMBL" id="CM001487">
    <property type="protein sequence ID" value="EIM57475.1"/>
    <property type="molecule type" value="Genomic_DNA"/>
</dbReference>
<evidence type="ECO:0000256" key="4">
    <source>
        <dbReference type="ARBA" id="ARBA00022679"/>
    </source>
</evidence>